<dbReference type="Proteomes" id="UP000285865">
    <property type="component" value="Unassembled WGS sequence"/>
</dbReference>
<dbReference type="RefSeq" id="WP_118257280.1">
    <property type="nucleotide sequence ID" value="NZ_QRKN01000001.1"/>
</dbReference>
<gene>
    <name evidence="1" type="ORF">DW172_03765</name>
</gene>
<dbReference type="Gene3D" id="3.40.960.10">
    <property type="entry name" value="VSR Endonuclease"/>
    <property type="match status" value="1"/>
</dbReference>
<reference evidence="1 2" key="1">
    <citation type="submission" date="2018-08" db="EMBL/GenBank/DDBJ databases">
        <title>A genome reference for cultivated species of the human gut microbiota.</title>
        <authorList>
            <person name="Zou Y."/>
            <person name="Xue W."/>
            <person name="Luo G."/>
        </authorList>
    </citation>
    <scope>NUCLEOTIDE SEQUENCE [LARGE SCALE GENOMIC DNA]</scope>
    <source>
        <strain evidence="1 2">AM16-11</strain>
    </source>
</reference>
<name>A0A414ZRG9_9FIRM</name>
<organism evidence="1 2">
    <name type="scientific">Agathobacter rectalis</name>
    <dbReference type="NCBI Taxonomy" id="39491"/>
    <lineage>
        <taxon>Bacteria</taxon>
        <taxon>Bacillati</taxon>
        <taxon>Bacillota</taxon>
        <taxon>Clostridia</taxon>
        <taxon>Lachnospirales</taxon>
        <taxon>Lachnospiraceae</taxon>
        <taxon>Agathobacter</taxon>
    </lineage>
</organism>
<comment type="caution">
    <text evidence="1">The sequence shown here is derived from an EMBL/GenBank/DDBJ whole genome shotgun (WGS) entry which is preliminary data.</text>
</comment>
<evidence type="ECO:0000313" key="2">
    <source>
        <dbReference type="Proteomes" id="UP000285865"/>
    </source>
</evidence>
<sequence>MNGIPNDPKEFLERVNKISPEFEITGNYTKLSETYLHCKCKKCGHKRNYSAKTLLKTQHCRYCERMKRYDGIFNISDNEFKKRVQSKYPDLNITGTYKHGQKEITCICKKCGYKNRIRTLSLLNGSYKCTICENGKENIQIGVNDIKSINPVLYDCLVDKSINEKFTINSRNKTDFICPSCGQIIKNKTIDHVNKRGLKCKCQDGNSLGEKYLYQVLKSVDINIESEKYLNNNYSYRYDFYGNYNDIEWICELNGKQHYEKSFHTLGGRTLEEETKNDKEKQKYALEQGINRYIVINSKESGFNQLKDAIINSDLSKIYDFSNVNWVECYRQSLISDVFKIADLWNNGYKVMQICDITGLAKNTVRMFLTRANDIGYCKYDHTQSTRKYVKCIETGEIFKSLRDAERKYNIKRGYLSSWLKGRHTLSVANYTWEYIEEESVA</sequence>
<protein>
    <submittedName>
        <fullName evidence="1">Uncharacterized protein</fullName>
    </submittedName>
</protein>
<accession>A0A414ZRG9</accession>
<dbReference type="AlphaFoldDB" id="A0A414ZRG9"/>
<dbReference type="EMBL" id="QRKN01000001">
    <property type="protein sequence ID" value="RHI25804.1"/>
    <property type="molecule type" value="Genomic_DNA"/>
</dbReference>
<evidence type="ECO:0000313" key="1">
    <source>
        <dbReference type="EMBL" id="RHI25804.1"/>
    </source>
</evidence>
<proteinExistence type="predicted"/>